<dbReference type="Proteomes" id="UP000435112">
    <property type="component" value="Unassembled WGS sequence"/>
</dbReference>
<accession>A0A6A3LNF0</accession>
<dbReference type="OrthoDB" id="140233at2759"/>
<sequence length="136" mass="13906">MDPTAADGYGGRRRRVVGGDEGDANGGSEMASDAAVVEVGAAAMGDTEVPEPTNARASSGVLAARATYSGTGRRSARTASGSRVDSTHLAWARAAINPICRLRRKAPSTTEGEQLGLDDSETRSVGRSTKPDDDAG</sequence>
<dbReference type="EMBL" id="QXFV01000862">
    <property type="protein sequence ID" value="KAE9023311.1"/>
    <property type="molecule type" value="Genomic_DNA"/>
</dbReference>
<evidence type="ECO:0000256" key="1">
    <source>
        <dbReference type="SAM" id="MobiDB-lite"/>
    </source>
</evidence>
<evidence type="ECO:0000313" key="7">
    <source>
        <dbReference type="Proteomes" id="UP000435112"/>
    </source>
</evidence>
<feature type="region of interest" description="Disordered" evidence="1">
    <location>
        <begin position="1"/>
        <end position="31"/>
    </location>
</feature>
<evidence type="ECO:0000313" key="3">
    <source>
        <dbReference type="EMBL" id="KAE9023311.1"/>
    </source>
</evidence>
<evidence type="ECO:0000313" key="2">
    <source>
        <dbReference type="EMBL" id="KAE9017704.1"/>
    </source>
</evidence>
<dbReference type="Proteomes" id="UP000429607">
    <property type="component" value="Unassembled WGS sequence"/>
</dbReference>
<keyword evidence="6" id="KW-1185">Reference proteome</keyword>
<dbReference type="EMBL" id="QXFU01000874">
    <property type="protein sequence ID" value="KAE9017704.1"/>
    <property type="molecule type" value="Genomic_DNA"/>
</dbReference>
<proteinExistence type="predicted"/>
<evidence type="ECO:0000313" key="5">
    <source>
        <dbReference type="Proteomes" id="UP000429607"/>
    </source>
</evidence>
<feature type="region of interest" description="Disordered" evidence="1">
    <location>
        <begin position="101"/>
        <end position="136"/>
    </location>
</feature>
<protein>
    <submittedName>
        <fullName evidence="2">Uncharacterized protein</fullName>
    </submittedName>
</protein>
<reference evidence="5 7" key="1">
    <citation type="submission" date="2018-09" db="EMBL/GenBank/DDBJ databases">
        <title>Genomic investigation of the strawberry pathogen Phytophthora fragariae indicates pathogenicity is determined by transcriptional variation in three key races.</title>
        <authorList>
            <person name="Adams T.M."/>
            <person name="Armitage A.D."/>
            <person name="Sobczyk M.K."/>
            <person name="Bates H.J."/>
            <person name="Dunwell J.M."/>
            <person name="Nellist C.F."/>
            <person name="Harrison R.J."/>
        </authorList>
    </citation>
    <scope>NUCLEOTIDE SEQUENCE [LARGE SCALE GENOMIC DNA]</scope>
    <source>
        <strain evidence="3 5">SCRP249</strain>
        <strain evidence="2 7">SCRP324</strain>
        <strain evidence="4 6">SCRP333</strain>
    </source>
</reference>
<organism evidence="2 7">
    <name type="scientific">Phytophthora rubi</name>
    <dbReference type="NCBI Taxonomy" id="129364"/>
    <lineage>
        <taxon>Eukaryota</taxon>
        <taxon>Sar</taxon>
        <taxon>Stramenopiles</taxon>
        <taxon>Oomycota</taxon>
        <taxon>Peronosporomycetes</taxon>
        <taxon>Peronosporales</taxon>
        <taxon>Peronosporaceae</taxon>
        <taxon>Phytophthora</taxon>
    </lineage>
</organism>
<gene>
    <name evidence="3" type="ORF">PR001_g12939</name>
    <name evidence="2" type="ORF">PR002_g13308</name>
    <name evidence="4" type="ORF">PR003_g13745</name>
</gene>
<feature type="compositionally biased region" description="Basic and acidic residues" evidence="1">
    <location>
        <begin position="120"/>
        <end position="136"/>
    </location>
</feature>
<dbReference type="Proteomes" id="UP000434957">
    <property type="component" value="Unassembled WGS sequence"/>
</dbReference>
<dbReference type="AlphaFoldDB" id="A0A6A3LNF0"/>
<evidence type="ECO:0000313" key="6">
    <source>
        <dbReference type="Proteomes" id="UP000434957"/>
    </source>
</evidence>
<comment type="caution">
    <text evidence="2">The sequence shown here is derived from an EMBL/GenBank/DDBJ whole genome shotgun (WGS) entry which is preliminary data.</text>
</comment>
<dbReference type="EMBL" id="QXFT01000877">
    <property type="protein sequence ID" value="KAE9334004.1"/>
    <property type="molecule type" value="Genomic_DNA"/>
</dbReference>
<name>A0A6A3LNF0_9STRA</name>
<evidence type="ECO:0000313" key="4">
    <source>
        <dbReference type="EMBL" id="KAE9334004.1"/>
    </source>
</evidence>